<evidence type="ECO:0000256" key="4">
    <source>
        <dbReference type="RuleBase" id="RU000304"/>
    </source>
</evidence>
<dbReference type="PANTHER" id="PTHR24346:SF30">
    <property type="entry name" value="MATERNAL EMBRYONIC LEUCINE ZIPPER KINASE"/>
    <property type="match status" value="1"/>
</dbReference>
<feature type="compositionally biased region" description="Basic and acidic residues" evidence="5">
    <location>
        <begin position="1"/>
        <end position="21"/>
    </location>
</feature>
<dbReference type="InterPro" id="IPR011009">
    <property type="entry name" value="Kinase-like_dom_sf"/>
</dbReference>
<evidence type="ECO:0000256" key="1">
    <source>
        <dbReference type="ARBA" id="ARBA00022741"/>
    </source>
</evidence>
<dbReference type="Gene3D" id="1.10.510.10">
    <property type="entry name" value="Transferase(Phosphotransferase) domain 1"/>
    <property type="match status" value="1"/>
</dbReference>
<dbReference type="InterPro" id="IPR000719">
    <property type="entry name" value="Prot_kinase_dom"/>
</dbReference>
<evidence type="ECO:0000313" key="7">
    <source>
        <dbReference type="EMBL" id="CAH0371365.1"/>
    </source>
</evidence>
<feature type="region of interest" description="Disordered" evidence="5">
    <location>
        <begin position="380"/>
        <end position="421"/>
    </location>
</feature>
<keyword evidence="4" id="KW-0808">Transferase</keyword>
<feature type="compositionally biased region" description="Polar residues" evidence="5">
    <location>
        <begin position="399"/>
        <end position="410"/>
    </location>
</feature>
<keyword evidence="8" id="KW-1185">Reference proteome</keyword>
<proteinExistence type="inferred from homology"/>
<dbReference type="GO" id="GO:0035556">
    <property type="term" value="P:intracellular signal transduction"/>
    <property type="evidence" value="ECO:0007669"/>
    <property type="project" value="TreeGrafter"/>
</dbReference>
<dbReference type="SUPFAM" id="SSF56112">
    <property type="entry name" value="Protein kinase-like (PK-like)"/>
    <property type="match status" value="1"/>
</dbReference>
<dbReference type="InterPro" id="IPR008271">
    <property type="entry name" value="Ser/Thr_kinase_AS"/>
</dbReference>
<dbReference type="AlphaFoldDB" id="A0A8J2WYQ3"/>
<keyword evidence="1 3" id="KW-0547">Nucleotide-binding</keyword>
<dbReference type="PROSITE" id="PS00107">
    <property type="entry name" value="PROTEIN_KINASE_ATP"/>
    <property type="match status" value="1"/>
</dbReference>
<name>A0A8J2WYQ3_9STRA</name>
<dbReference type="Proteomes" id="UP000789595">
    <property type="component" value="Unassembled WGS sequence"/>
</dbReference>
<keyword evidence="2 3" id="KW-0067">ATP-binding</keyword>
<accession>A0A8J2WYQ3</accession>
<evidence type="ECO:0000256" key="3">
    <source>
        <dbReference type="PROSITE-ProRule" id="PRU10141"/>
    </source>
</evidence>
<sequence>MAKGDATERRARQRRAPDGADKAQLASAWAAAGHLPKLDAKLIEKALPGGKAQIGAYEVTRVLGEGEFATVYSCIRKSGEGAGAKVACKAIKKSKVERARGGSILKAKRNIGRVNLEVEAMNRLRHEGVCRLYEVVQSSSYVYCFIEAGERDLFSFLDGHPRGCPEPVVVAIARIAALALRHCHQRGIAHRDVKPENVLVLGSPATWGKGLPDAGIIKLCDFGLCADISSGHELTDFVGSPGFFAPELFCEASYRGDLADAWSLGSVVLECVLGHRAFDDLWCPPYDDLKDPNAFRDAVDAAVGRVKLGGPNGPLPPKLQQLVSQFLRVDPTIRATVTDMCSRPEFDLMRPDKDGCMSMLRLTYDHTPRLEENTVARRKAFTSRSSLKTSPGGDLSDASVVSTSCESPTNFPDIPKVTPGK</sequence>
<dbReference type="GO" id="GO:0005737">
    <property type="term" value="C:cytoplasm"/>
    <property type="evidence" value="ECO:0007669"/>
    <property type="project" value="TreeGrafter"/>
</dbReference>
<feature type="binding site" evidence="3">
    <location>
        <position position="93"/>
    </location>
    <ligand>
        <name>ATP</name>
        <dbReference type="ChEBI" id="CHEBI:30616"/>
    </ligand>
</feature>
<dbReference type="PANTHER" id="PTHR24346">
    <property type="entry name" value="MAP/MICROTUBULE AFFINITY-REGULATING KINASE"/>
    <property type="match status" value="1"/>
</dbReference>
<evidence type="ECO:0000259" key="6">
    <source>
        <dbReference type="PROSITE" id="PS50011"/>
    </source>
</evidence>
<dbReference type="OrthoDB" id="190564at2759"/>
<evidence type="ECO:0000313" key="8">
    <source>
        <dbReference type="Proteomes" id="UP000789595"/>
    </source>
</evidence>
<dbReference type="GO" id="GO:0005524">
    <property type="term" value="F:ATP binding"/>
    <property type="evidence" value="ECO:0007669"/>
    <property type="project" value="UniProtKB-UniRule"/>
</dbReference>
<dbReference type="PROSITE" id="PS50011">
    <property type="entry name" value="PROTEIN_KINASE_DOM"/>
    <property type="match status" value="1"/>
</dbReference>
<dbReference type="InterPro" id="IPR017441">
    <property type="entry name" value="Protein_kinase_ATP_BS"/>
</dbReference>
<feature type="region of interest" description="Disordered" evidence="5">
    <location>
        <begin position="1"/>
        <end position="22"/>
    </location>
</feature>
<organism evidence="7 8">
    <name type="scientific">Pelagomonas calceolata</name>
    <dbReference type="NCBI Taxonomy" id="35677"/>
    <lineage>
        <taxon>Eukaryota</taxon>
        <taxon>Sar</taxon>
        <taxon>Stramenopiles</taxon>
        <taxon>Ochrophyta</taxon>
        <taxon>Pelagophyceae</taxon>
        <taxon>Pelagomonadales</taxon>
        <taxon>Pelagomonadaceae</taxon>
        <taxon>Pelagomonas</taxon>
    </lineage>
</organism>
<dbReference type="SMART" id="SM00220">
    <property type="entry name" value="S_TKc"/>
    <property type="match status" value="1"/>
</dbReference>
<dbReference type="GO" id="GO:0004674">
    <property type="term" value="F:protein serine/threonine kinase activity"/>
    <property type="evidence" value="ECO:0007669"/>
    <property type="project" value="UniProtKB-KW"/>
</dbReference>
<protein>
    <recommendedName>
        <fullName evidence="6">Protein kinase domain-containing protein</fullName>
    </recommendedName>
</protein>
<feature type="domain" description="Protein kinase" evidence="6">
    <location>
        <begin position="57"/>
        <end position="346"/>
    </location>
</feature>
<evidence type="ECO:0000256" key="2">
    <source>
        <dbReference type="ARBA" id="ARBA00022840"/>
    </source>
</evidence>
<keyword evidence="4" id="KW-0723">Serine/threonine-protein kinase</keyword>
<comment type="caution">
    <text evidence="7">The sequence shown here is derived from an EMBL/GenBank/DDBJ whole genome shotgun (WGS) entry which is preliminary data.</text>
</comment>
<reference evidence="7" key="1">
    <citation type="submission" date="2021-11" db="EMBL/GenBank/DDBJ databases">
        <authorList>
            <consortium name="Genoscope - CEA"/>
            <person name="William W."/>
        </authorList>
    </citation>
    <scope>NUCLEOTIDE SEQUENCE</scope>
</reference>
<keyword evidence="4" id="KW-0418">Kinase</keyword>
<gene>
    <name evidence="7" type="ORF">PECAL_3P13040</name>
</gene>
<evidence type="ECO:0000256" key="5">
    <source>
        <dbReference type="SAM" id="MobiDB-lite"/>
    </source>
</evidence>
<dbReference type="PROSITE" id="PS00108">
    <property type="entry name" value="PROTEIN_KINASE_ST"/>
    <property type="match status" value="1"/>
</dbReference>
<comment type="similarity">
    <text evidence="4">Belongs to the protein kinase superfamily.</text>
</comment>
<dbReference type="Pfam" id="PF00069">
    <property type="entry name" value="Pkinase"/>
    <property type="match status" value="1"/>
</dbReference>
<dbReference type="EMBL" id="CAKKNE010000003">
    <property type="protein sequence ID" value="CAH0371365.1"/>
    <property type="molecule type" value="Genomic_DNA"/>
</dbReference>